<evidence type="ECO:0000313" key="1">
    <source>
        <dbReference type="EMBL" id="CAB5222148.1"/>
    </source>
</evidence>
<sequence>MKVKPTIEDKVLAHTVALERIAQIYGQPDHSSRYDRFLGFHDYVAQVAESIVAEILVARFLGFVDFDPRASKFKQTADVGSNIEVRWTRYDAGQLIVYENDRVTDVAILVTGTSPNYRLSGWIPIAMAKKPRYKHAKQPTWWVTQQNLQPIENLKGSNYGQASL</sequence>
<accession>A0A6J7WZ55</accession>
<reference evidence="1" key="1">
    <citation type="submission" date="2020-05" db="EMBL/GenBank/DDBJ databases">
        <authorList>
            <person name="Chiriac C."/>
            <person name="Salcher M."/>
            <person name="Ghai R."/>
            <person name="Kavagutti S V."/>
        </authorList>
    </citation>
    <scope>NUCLEOTIDE SEQUENCE</scope>
</reference>
<name>A0A6J7WZ55_9CAUD</name>
<proteinExistence type="predicted"/>
<organism evidence="1">
    <name type="scientific">uncultured Caudovirales phage</name>
    <dbReference type="NCBI Taxonomy" id="2100421"/>
    <lineage>
        <taxon>Viruses</taxon>
        <taxon>Duplodnaviria</taxon>
        <taxon>Heunggongvirae</taxon>
        <taxon>Uroviricota</taxon>
        <taxon>Caudoviricetes</taxon>
        <taxon>Peduoviridae</taxon>
        <taxon>Maltschvirus</taxon>
        <taxon>Maltschvirus maltsch</taxon>
    </lineage>
</organism>
<gene>
    <name evidence="1" type="ORF">UFOVP362_7</name>
</gene>
<dbReference type="EMBL" id="LR798299">
    <property type="protein sequence ID" value="CAB5222148.1"/>
    <property type="molecule type" value="Genomic_DNA"/>
</dbReference>
<protein>
    <submittedName>
        <fullName evidence="1">Uncharacterized protein</fullName>
    </submittedName>
</protein>